<evidence type="ECO:0000259" key="5">
    <source>
        <dbReference type="SMART" id="SM00891"/>
    </source>
</evidence>
<reference evidence="6" key="2">
    <citation type="submission" date="2021-12" db="EMBL/GenBank/DDBJ databases">
        <title>Resequencing data analysis of finger millet.</title>
        <authorList>
            <person name="Hatakeyama M."/>
            <person name="Aluri S."/>
            <person name="Balachadran M.T."/>
            <person name="Sivarajan S.R."/>
            <person name="Poveda L."/>
            <person name="Shimizu-Inatsugi R."/>
            <person name="Schlapbach R."/>
            <person name="Sreeman S.M."/>
            <person name="Shimizu K.K."/>
        </authorList>
    </citation>
    <scope>NUCLEOTIDE SEQUENCE</scope>
</reference>
<evidence type="ECO:0000313" key="7">
    <source>
        <dbReference type="Proteomes" id="UP001054889"/>
    </source>
</evidence>
<keyword evidence="2 4" id="KW-0378">Hydrolase</keyword>
<dbReference type="CDD" id="cd20074">
    <property type="entry name" value="XPF_nuclease_Mus81"/>
    <property type="match status" value="1"/>
</dbReference>
<dbReference type="InterPro" id="IPR011335">
    <property type="entry name" value="Restrct_endonuc-II-like"/>
</dbReference>
<dbReference type="EC" id="3.1.22.-" evidence="4"/>
<name>A0AAV5E0B4_ELECO</name>
<dbReference type="SUPFAM" id="SSF52980">
    <property type="entry name" value="Restriction endonuclease-like"/>
    <property type="match status" value="1"/>
</dbReference>
<reference evidence="6" key="1">
    <citation type="journal article" date="2018" name="DNA Res.">
        <title>Multiple hybrid de novo genome assembly of finger millet, an orphan allotetraploid crop.</title>
        <authorList>
            <person name="Hatakeyama M."/>
            <person name="Aluri S."/>
            <person name="Balachadran M.T."/>
            <person name="Sivarajan S.R."/>
            <person name="Patrignani A."/>
            <person name="Gruter S."/>
            <person name="Poveda L."/>
            <person name="Shimizu-Inatsugi R."/>
            <person name="Baeten J."/>
            <person name="Francoijs K.J."/>
            <person name="Nataraja K.N."/>
            <person name="Reddy Y.A.N."/>
            <person name="Phadnis S."/>
            <person name="Ravikumar R.L."/>
            <person name="Schlapbach R."/>
            <person name="Sreeman S.M."/>
            <person name="Shimizu K.K."/>
        </authorList>
    </citation>
    <scope>NUCLEOTIDE SEQUENCE</scope>
</reference>
<dbReference type="InterPro" id="IPR047416">
    <property type="entry name" value="XPF_nuclease_Mus81"/>
</dbReference>
<comment type="subcellular location">
    <subcellularLocation>
        <location evidence="4">Nucleus</location>
    </subcellularLocation>
</comment>
<dbReference type="GO" id="GO:0046872">
    <property type="term" value="F:metal ion binding"/>
    <property type="evidence" value="ECO:0007669"/>
    <property type="project" value="UniProtKB-UniRule"/>
</dbReference>
<dbReference type="Gene3D" id="3.40.50.10130">
    <property type="match status" value="1"/>
</dbReference>
<evidence type="ECO:0000313" key="6">
    <source>
        <dbReference type="EMBL" id="GJN16753.1"/>
    </source>
</evidence>
<keyword evidence="4" id="KW-0255">Endonuclease</keyword>
<comment type="function">
    <text evidence="4">Interacts with EME1 to form a DNA structure-specific endonuclease with substrate preference for branched DNA structures with a 5'-end at the branch nick. Typical substrates include 3'-flap structures, D-loops, replication forks and nicked Holliday junctions. May be required in mitosis for the processing of stalled or collapsed replication fork intermediates. May be required in meiosis for the repair of meiosis-specific double strand breaks subsequent to single-end invasion (SEI).</text>
</comment>
<dbReference type="SMART" id="SM00891">
    <property type="entry name" value="ERCC4"/>
    <property type="match status" value="1"/>
</dbReference>
<dbReference type="GO" id="GO:0031573">
    <property type="term" value="P:mitotic intra-S DNA damage checkpoint signaling"/>
    <property type="evidence" value="ECO:0007669"/>
    <property type="project" value="TreeGrafter"/>
</dbReference>
<keyword evidence="4" id="KW-0227">DNA damage</keyword>
<dbReference type="InterPro" id="IPR033309">
    <property type="entry name" value="Mus81"/>
</dbReference>
<evidence type="ECO:0000256" key="4">
    <source>
        <dbReference type="RuleBase" id="RU369042"/>
    </source>
</evidence>
<dbReference type="GO" id="GO:0008821">
    <property type="term" value="F:crossover junction DNA endonuclease activity"/>
    <property type="evidence" value="ECO:0007669"/>
    <property type="project" value="UniProtKB-UniRule"/>
</dbReference>
<evidence type="ECO:0000256" key="3">
    <source>
        <dbReference type="ARBA" id="ARBA00023254"/>
    </source>
</evidence>
<proteinExistence type="inferred from homology"/>
<gene>
    <name evidence="6" type="primary">gb03774</name>
    <name evidence="6" type="ORF">PR202_gb03774</name>
</gene>
<sequence>MPHRGTSYVNNAMLAMPPRQSNENFLEAYEVVLILDDREKFGFGDGTEYVLDYIVERKNLLDLDDSITDNRYKDQKLRLKRCGLRKVIYLVEGDPKSPHVSEKAKTACFTTEILDGFDILRTSGYAETERQYVYLTSSIIEYCNTNFSNLANTSHDGDTRAQEEMLQKKSKKVNAGASRNIFKLVWAEG</sequence>
<comment type="similarity">
    <text evidence="4">Belongs to the XPF family.</text>
</comment>
<keyword evidence="4" id="KW-0460">Magnesium</keyword>
<evidence type="ECO:0000256" key="2">
    <source>
        <dbReference type="ARBA" id="ARBA00022801"/>
    </source>
</evidence>
<dbReference type="GO" id="GO:0003677">
    <property type="term" value="F:DNA binding"/>
    <property type="evidence" value="ECO:0007669"/>
    <property type="project" value="UniProtKB-UniRule"/>
</dbReference>
<dbReference type="EMBL" id="BQKI01000073">
    <property type="protein sequence ID" value="GJN16753.1"/>
    <property type="molecule type" value="Genomic_DNA"/>
</dbReference>
<keyword evidence="4" id="KW-0540">Nuclease</keyword>
<dbReference type="GO" id="GO:0006308">
    <property type="term" value="P:DNA catabolic process"/>
    <property type="evidence" value="ECO:0007669"/>
    <property type="project" value="UniProtKB-UniRule"/>
</dbReference>
<keyword evidence="3" id="KW-0469">Meiosis</keyword>
<dbReference type="InterPro" id="IPR006166">
    <property type="entry name" value="ERCC4_domain"/>
</dbReference>
<protein>
    <recommendedName>
        <fullName evidence="1 4">Crossover junction endonuclease MUS81</fullName>
        <ecNumber evidence="4">3.1.22.-</ecNumber>
    </recommendedName>
</protein>
<dbReference type="PANTHER" id="PTHR13451:SF0">
    <property type="entry name" value="CROSSOVER JUNCTION ENDONUCLEASE MUS81"/>
    <property type="match status" value="1"/>
</dbReference>
<keyword evidence="4" id="KW-0234">DNA repair</keyword>
<dbReference type="Pfam" id="PF02732">
    <property type="entry name" value="ERCC4"/>
    <property type="match status" value="1"/>
</dbReference>
<dbReference type="Proteomes" id="UP001054889">
    <property type="component" value="Unassembled WGS sequence"/>
</dbReference>
<accession>A0AAV5E0B4</accession>
<dbReference type="GO" id="GO:0005634">
    <property type="term" value="C:nucleus"/>
    <property type="evidence" value="ECO:0007669"/>
    <property type="project" value="UniProtKB-SubCell"/>
</dbReference>
<dbReference type="GO" id="GO:0048257">
    <property type="term" value="F:3'-flap endonuclease activity"/>
    <property type="evidence" value="ECO:0007669"/>
    <property type="project" value="TreeGrafter"/>
</dbReference>
<dbReference type="GO" id="GO:0048476">
    <property type="term" value="C:Holliday junction resolvase complex"/>
    <property type="evidence" value="ECO:0007669"/>
    <property type="project" value="UniProtKB-UniRule"/>
</dbReference>
<comment type="caution">
    <text evidence="6">The sequence shown here is derived from an EMBL/GenBank/DDBJ whole genome shotgun (WGS) entry which is preliminary data.</text>
</comment>
<dbReference type="AlphaFoldDB" id="A0AAV5E0B4"/>
<dbReference type="PANTHER" id="PTHR13451">
    <property type="entry name" value="CLASS II CROSSOVER JUNCTION ENDONUCLEASE MUS81"/>
    <property type="match status" value="1"/>
</dbReference>
<evidence type="ECO:0000256" key="1">
    <source>
        <dbReference type="ARBA" id="ARBA00017114"/>
    </source>
</evidence>
<dbReference type="FunFam" id="3.40.50.10130:FF:000005">
    <property type="entry name" value="crossover junction endonuclease MUS81 isoform X1"/>
    <property type="match status" value="1"/>
</dbReference>
<organism evidence="6 7">
    <name type="scientific">Eleusine coracana subsp. coracana</name>
    <dbReference type="NCBI Taxonomy" id="191504"/>
    <lineage>
        <taxon>Eukaryota</taxon>
        <taxon>Viridiplantae</taxon>
        <taxon>Streptophyta</taxon>
        <taxon>Embryophyta</taxon>
        <taxon>Tracheophyta</taxon>
        <taxon>Spermatophyta</taxon>
        <taxon>Magnoliopsida</taxon>
        <taxon>Liliopsida</taxon>
        <taxon>Poales</taxon>
        <taxon>Poaceae</taxon>
        <taxon>PACMAD clade</taxon>
        <taxon>Chloridoideae</taxon>
        <taxon>Cynodonteae</taxon>
        <taxon>Eleusininae</taxon>
        <taxon>Eleusine</taxon>
    </lineage>
</organism>
<keyword evidence="4" id="KW-0539">Nucleus</keyword>
<keyword evidence="4" id="KW-0233">DNA recombination</keyword>
<comment type="cofactor">
    <cofactor evidence="4">
        <name>Mg(2+)</name>
        <dbReference type="ChEBI" id="CHEBI:18420"/>
    </cofactor>
</comment>
<feature type="domain" description="ERCC4" evidence="5">
    <location>
        <begin position="32"/>
        <end position="95"/>
    </location>
</feature>
<dbReference type="GO" id="GO:0000712">
    <property type="term" value="P:resolution of meiotic recombination intermediates"/>
    <property type="evidence" value="ECO:0007669"/>
    <property type="project" value="TreeGrafter"/>
</dbReference>
<keyword evidence="4" id="KW-0479">Metal-binding</keyword>
<comment type="subunit">
    <text evidence="4">Interacts with EME1.</text>
</comment>
<dbReference type="GO" id="GO:0000727">
    <property type="term" value="P:double-strand break repair via break-induced replication"/>
    <property type="evidence" value="ECO:0007669"/>
    <property type="project" value="UniProtKB-UniRule"/>
</dbReference>
<keyword evidence="7" id="KW-1185">Reference proteome</keyword>